<dbReference type="EMBL" id="QUSX01000001">
    <property type="protein sequence ID" value="RRQ50349.1"/>
    <property type="molecule type" value="Genomic_DNA"/>
</dbReference>
<dbReference type="Gene3D" id="3.40.30.10">
    <property type="entry name" value="Glutaredoxin"/>
    <property type="match status" value="1"/>
</dbReference>
<sequence>MSIFIHMDVFEKTSLAQALKVAFTYQQYSDLMTTMANEGKSTGEAPTDAYINYTKLNARRMQRWDKTLTFSEADIDSIQSFSYEVNWLVFTESWCGDASPALPVMHKITEINPNIALKIILRDEHPELMQRFLTNGAWSIPKLVQLEPQTNRILGTWGPRSTKATQLVEAFKMEHGTLTAAFRESLQIWYNKDKGQSILEDLLLLLALK</sequence>
<dbReference type="OrthoDB" id="6120799at2"/>
<protein>
    <submittedName>
        <fullName evidence="1">Thioredoxin family protein</fullName>
    </submittedName>
</protein>
<name>A0A3R8Q664_9FLAO</name>
<accession>A0A3R8Q664</accession>
<dbReference type="CDD" id="cd01659">
    <property type="entry name" value="TRX_superfamily"/>
    <property type="match status" value="1"/>
</dbReference>
<dbReference type="Pfam" id="PF14595">
    <property type="entry name" value="Thioredoxin_9"/>
    <property type="match status" value="1"/>
</dbReference>
<dbReference type="RefSeq" id="WP_125222168.1">
    <property type="nucleotide sequence ID" value="NZ_QUSX01000001.1"/>
</dbReference>
<dbReference type="SUPFAM" id="SSF52833">
    <property type="entry name" value="Thioredoxin-like"/>
    <property type="match status" value="1"/>
</dbReference>
<proteinExistence type="predicted"/>
<organism evidence="1 2">
    <name type="scientific">Maribacter algicola</name>
    <dbReference type="NCBI Taxonomy" id="2498892"/>
    <lineage>
        <taxon>Bacteria</taxon>
        <taxon>Pseudomonadati</taxon>
        <taxon>Bacteroidota</taxon>
        <taxon>Flavobacteriia</taxon>
        <taxon>Flavobacteriales</taxon>
        <taxon>Flavobacteriaceae</taxon>
        <taxon>Maribacter</taxon>
    </lineage>
</organism>
<keyword evidence="2" id="KW-1185">Reference proteome</keyword>
<reference evidence="2" key="1">
    <citation type="submission" date="2018-12" db="EMBL/GenBank/DDBJ databases">
        <title>Maribacter lutimaris sp. nov., isolated from marine sediment.</title>
        <authorList>
            <person name="Kim K.K."/>
        </authorList>
    </citation>
    <scope>NUCLEOTIDE SEQUENCE [LARGE SCALE GENOMIC DNA]</scope>
    <source>
        <strain evidence="2">PoM-212</strain>
    </source>
</reference>
<evidence type="ECO:0000313" key="2">
    <source>
        <dbReference type="Proteomes" id="UP000286990"/>
    </source>
</evidence>
<comment type="caution">
    <text evidence="1">The sequence shown here is derived from an EMBL/GenBank/DDBJ whole genome shotgun (WGS) entry which is preliminary data.</text>
</comment>
<dbReference type="Proteomes" id="UP000286990">
    <property type="component" value="Unassembled WGS sequence"/>
</dbReference>
<dbReference type="InterPro" id="IPR036249">
    <property type="entry name" value="Thioredoxin-like_sf"/>
</dbReference>
<gene>
    <name evidence="1" type="ORF">DZC72_07295</name>
</gene>
<evidence type="ECO:0000313" key="1">
    <source>
        <dbReference type="EMBL" id="RRQ50349.1"/>
    </source>
</evidence>
<dbReference type="AlphaFoldDB" id="A0A3R8Q664"/>